<reference evidence="2" key="1">
    <citation type="submission" date="2017-08" db="EMBL/GenBank/DDBJ databases">
        <authorList>
            <person name="de Groot N.N."/>
        </authorList>
    </citation>
    <scope>NUCLEOTIDE SEQUENCE [LARGE SCALE GENOMIC DNA]</scope>
</reference>
<protein>
    <submittedName>
        <fullName evidence="1">Uncharacterized protein</fullName>
    </submittedName>
</protein>
<accession>A0A249XNQ5</accession>
<evidence type="ECO:0000313" key="1">
    <source>
        <dbReference type="EMBL" id="ASZ73369.1"/>
    </source>
</evidence>
<organism evidence="1 2">
    <name type="scientific">Brevibacterium phage LuckyBarnes</name>
    <dbReference type="NCBI Taxonomy" id="2027888"/>
    <lineage>
        <taxon>Viruses</taxon>
        <taxon>Duplodnaviria</taxon>
        <taxon>Heunggongvirae</taxon>
        <taxon>Uroviricota</taxon>
        <taxon>Caudoviricetes</taxon>
        <taxon>Luckybarnesvirus</taxon>
        <taxon>Luckybarnesvirus luckybarnes</taxon>
    </lineage>
</organism>
<proteinExistence type="predicted"/>
<keyword evidence="2" id="KW-1185">Reference proteome</keyword>
<sequence>MADKFEDLTDAVGENIDTSDHGVRTGIEWTLEWLDEHPDQVPGRTITQSRYASEKKDRSLTYMQGFHSAMVEFGGAVVPDPEPTDSQQMFVDLEGMTGDGFLLQGRHLEKIAKYLTDLGWTKAPGGDNGTV</sequence>
<name>A0A249XNQ5_9CAUD</name>
<gene>
    <name evidence="1" type="ORF">SEA_LUCKYBARNES_52</name>
</gene>
<dbReference type="EMBL" id="MF668275">
    <property type="protein sequence ID" value="ASZ73369.1"/>
    <property type="molecule type" value="Genomic_DNA"/>
</dbReference>
<dbReference type="Proteomes" id="UP000224487">
    <property type="component" value="Genome"/>
</dbReference>
<evidence type="ECO:0000313" key="2">
    <source>
        <dbReference type="Proteomes" id="UP000224487"/>
    </source>
</evidence>